<evidence type="ECO:0000313" key="4">
    <source>
        <dbReference type="Proteomes" id="UP000249789"/>
    </source>
</evidence>
<keyword evidence="1" id="KW-1133">Transmembrane helix</keyword>
<dbReference type="AlphaFoldDB" id="A0A8G1RNJ3"/>
<dbReference type="OrthoDB" id="5427350at2759"/>
<keyword evidence="4" id="KW-1185">Reference proteome</keyword>
<feature type="signal peptide" evidence="2">
    <location>
        <begin position="1"/>
        <end position="22"/>
    </location>
</feature>
<name>A0A8G1RNJ3_9EURO</name>
<dbReference type="InterPro" id="IPR053143">
    <property type="entry name" value="Arylsulfate_ST"/>
</dbReference>
<accession>A0A8G1RNJ3</accession>
<evidence type="ECO:0000256" key="2">
    <source>
        <dbReference type="SAM" id="SignalP"/>
    </source>
</evidence>
<dbReference type="InterPro" id="IPR039535">
    <property type="entry name" value="ASST-like"/>
</dbReference>
<keyword evidence="1" id="KW-0472">Membrane</keyword>
<evidence type="ECO:0000313" key="3">
    <source>
        <dbReference type="EMBL" id="RAK73776.1"/>
    </source>
</evidence>
<dbReference type="GeneID" id="63863869"/>
<protein>
    <recommendedName>
        <fullName evidence="5">ASST-domain-containing protein</fullName>
    </recommendedName>
</protein>
<feature type="transmembrane region" description="Helical" evidence="1">
    <location>
        <begin position="604"/>
        <end position="623"/>
    </location>
</feature>
<dbReference type="PANTHER" id="PTHR35340">
    <property type="entry name" value="PQQ ENZYME REPEAT PROTEIN-RELATED"/>
    <property type="match status" value="1"/>
</dbReference>
<reference evidence="3 4" key="1">
    <citation type="submission" date="2018-02" db="EMBL/GenBank/DDBJ databases">
        <title>The genomes of Aspergillus section Nigri reveals drivers in fungal speciation.</title>
        <authorList>
            <consortium name="DOE Joint Genome Institute"/>
            <person name="Vesth T.C."/>
            <person name="Nybo J."/>
            <person name="Theobald S."/>
            <person name="Brandl J."/>
            <person name="Frisvad J.C."/>
            <person name="Nielsen K.F."/>
            <person name="Lyhne E.K."/>
            <person name="Kogle M.E."/>
            <person name="Kuo A."/>
            <person name="Riley R."/>
            <person name="Clum A."/>
            <person name="Nolan M."/>
            <person name="Lipzen A."/>
            <person name="Salamov A."/>
            <person name="Henrissat B."/>
            <person name="Wiebenga A."/>
            <person name="De vries R.P."/>
            <person name="Grigoriev I.V."/>
            <person name="Mortensen U.H."/>
            <person name="Andersen M.R."/>
            <person name="Baker S.E."/>
        </authorList>
    </citation>
    <scope>NUCLEOTIDE SEQUENCE [LARGE SCALE GENOMIC DNA]</scope>
    <source>
        <strain evidence="3 4">CBS 313.89</strain>
    </source>
</reference>
<dbReference type="RefSeq" id="XP_040797786.1">
    <property type="nucleotide sequence ID" value="XM_040946536.1"/>
</dbReference>
<evidence type="ECO:0008006" key="5">
    <source>
        <dbReference type="Google" id="ProtNLM"/>
    </source>
</evidence>
<keyword evidence="2" id="KW-0732">Signal</keyword>
<evidence type="ECO:0000256" key="1">
    <source>
        <dbReference type="SAM" id="Phobius"/>
    </source>
</evidence>
<feature type="chain" id="PRO_5034738508" description="ASST-domain-containing protein" evidence="2">
    <location>
        <begin position="23"/>
        <end position="714"/>
    </location>
</feature>
<gene>
    <name evidence="3" type="ORF">BO72DRAFT_461784</name>
</gene>
<sequence length="714" mass="79262">MRSLSLSSFLLLLPSLLPSTEAADTFDVTRDDDLLSFVTMPNVKAIKYNITYHDRSRVSPGYWFVAPYSHLDADPYNSKFNPCQVGPHIYDQDGKLIWTGSCLHNNRNVFDFKPTSHIADGATHLSFILQNNYINDGTPLAKGAAYILNDKYLVESTIPITNDLERWDLHEFNVLPGGKTALAASIRIQDQSLAELGRPAESSRVASGGFVEIDLATSAVLFDWDSRDKIPLHESDHVMPWSPPEGGGGLDYIHVNAADKNVYGDYLLSARYTSTIYLISGQDGHIIWRLGGKYTNFAMDFTFSKQHNARFVSANETHTVLSFLNNASDDFTNQEDVSSGMIVELDTVRMTATLRSRYTRPDGSLSRMRGNLQRLEGGNVFMGWSAQGYHSEHAPDGTALMEAKFLSPRFNSYRSYKFPFVGHPQQPPALAASVYASKPSQAHPSAAGAAASNPELTTVVHVSWNGATEVAVWNFYSQADETSVPYLIGNVTKHDFESVFVTPGYWDFVSAEALDRNGNSLGWSRIIRSDIEGALKYASEDGEQLLLVPDDPASLVAVEPAVEEEIVVDPASLVETIVVDEEMAQEESEHVSDADDLLRAINDVVIGMILLACFGTVLIFWWTRRFKWRPHRYLRLASSPLHSPARGVGRAWRDLVSITFQVSAQTLDLAVKKPSNQMTYLLQSPSDFDVGRLVPSVPPPKRQSLRSSYKLVPH</sequence>
<proteinExistence type="predicted"/>
<dbReference type="PANTHER" id="PTHR35340:SF8">
    <property type="entry name" value="ASST-DOMAIN-CONTAINING PROTEIN"/>
    <property type="match status" value="1"/>
</dbReference>
<keyword evidence="1" id="KW-0812">Transmembrane</keyword>
<dbReference type="Pfam" id="PF14269">
    <property type="entry name" value="Arylsulfotran_2"/>
    <property type="match status" value="1"/>
</dbReference>
<organism evidence="3 4">
    <name type="scientific">Aspergillus fijiensis CBS 313.89</name>
    <dbReference type="NCBI Taxonomy" id="1448319"/>
    <lineage>
        <taxon>Eukaryota</taxon>
        <taxon>Fungi</taxon>
        <taxon>Dikarya</taxon>
        <taxon>Ascomycota</taxon>
        <taxon>Pezizomycotina</taxon>
        <taxon>Eurotiomycetes</taxon>
        <taxon>Eurotiomycetidae</taxon>
        <taxon>Eurotiales</taxon>
        <taxon>Aspergillaceae</taxon>
        <taxon>Aspergillus</taxon>
    </lineage>
</organism>
<dbReference type="VEuPathDB" id="FungiDB:BO72DRAFT_461784"/>
<dbReference type="EMBL" id="KZ824675">
    <property type="protein sequence ID" value="RAK73776.1"/>
    <property type="molecule type" value="Genomic_DNA"/>
</dbReference>
<dbReference type="Proteomes" id="UP000249789">
    <property type="component" value="Unassembled WGS sequence"/>
</dbReference>